<evidence type="ECO:0000256" key="17">
    <source>
        <dbReference type="ARBA" id="ARBA00047899"/>
    </source>
</evidence>
<feature type="chain" id="PRO_5040248466" description="non-specific serine/threonine protein kinase" evidence="21">
    <location>
        <begin position="21"/>
        <end position="801"/>
    </location>
</feature>
<evidence type="ECO:0000256" key="8">
    <source>
        <dbReference type="ARBA" id="ARBA00022734"/>
    </source>
</evidence>
<feature type="binding site" evidence="19">
    <location>
        <position position="542"/>
    </location>
    <ligand>
        <name>ATP</name>
        <dbReference type="ChEBI" id="CHEBI:30616"/>
    </ligand>
</feature>
<feature type="transmembrane region" description="Helical" evidence="20">
    <location>
        <begin position="453"/>
        <end position="483"/>
    </location>
</feature>
<dbReference type="SUPFAM" id="SSF51110">
    <property type="entry name" value="alpha-D-mannose-specific plant lectins"/>
    <property type="match status" value="1"/>
</dbReference>
<evidence type="ECO:0000259" key="22">
    <source>
        <dbReference type="PROSITE" id="PS50011"/>
    </source>
</evidence>
<keyword evidence="11 19" id="KW-0067">ATP-binding</keyword>
<evidence type="ECO:0000256" key="21">
    <source>
        <dbReference type="SAM" id="SignalP"/>
    </source>
</evidence>
<comment type="catalytic activity">
    <reaction evidence="17">
        <text>L-threonyl-[protein] + ATP = O-phospho-L-threonyl-[protein] + ADP + H(+)</text>
        <dbReference type="Rhea" id="RHEA:46608"/>
        <dbReference type="Rhea" id="RHEA-COMP:11060"/>
        <dbReference type="Rhea" id="RHEA-COMP:11605"/>
        <dbReference type="ChEBI" id="CHEBI:15378"/>
        <dbReference type="ChEBI" id="CHEBI:30013"/>
        <dbReference type="ChEBI" id="CHEBI:30616"/>
        <dbReference type="ChEBI" id="CHEBI:61977"/>
        <dbReference type="ChEBI" id="CHEBI:456216"/>
        <dbReference type="EC" id="2.7.11.1"/>
    </reaction>
</comment>
<dbReference type="InterPro" id="IPR000719">
    <property type="entry name" value="Prot_kinase_dom"/>
</dbReference>
<evidence type="ECO:0000256" key="13">
    <source>
        <dbReference type="ARBA" id="ARBA00023136"/>
    </source>
</evidence>
<keyword evidence="3" id="KW-0723">Serine/threonine-protein kinase</keyword>
<dbReference type="FunFam" id="1.10.510.10:FF:000237">
    <property type="entry name" value="G-type lectin S-receptor-like serine/threonine-protein kinase"/>
    <property type="match status" value="1"/>
</dbReference>
<dbReference type="PANTHER" id="PTHR47976:SF15">
    <property type="entry name" value="G-TYPE LECTIN S-RECEPTOR-LIKE SERINE_THREONINE-PROTEIN KINASE RLK1"/>
    <property type="match status" value="1"/>
</dbReference>
<gene>
    <name evidence="23" type="ORF">LSAT_V11C100026770</name>
</gene>
<name>A0A9R1WP09_LACSA</name>
<evidence type="ECO:0000256" key="7">
    <source>
        <dbReference type="ARBA" id="ARBA00022729"/>
    </source>
</evidence>
<evidence type="ECO:0000313" key="23">
    <source>
        <dbReference type="EMBL" id="KAJ0227174.1"/>
    </source>
</evidence>
<comment type="subcellular location">
    <subcellularLocation>
        <location evidence="1">Membrane</location>
        <topology evidence="1">Single-pass type I membrane protein</topology>
    </subcellularLocation>
</comment>
<comment type="catalytic activity">
    <reaction evidence="18">
        <text>L-seryl-[protein] + ATP = O-phospho-L-seryl-[protein] + ADP + H(+)</text>
        <dbReference type="Rhea" id="RHEA:17989"/>
        <dbReference type="Rhea" id="RHEA-COMP:9863"/>
        <dbReference type="Rhea" id="RHEA-COMP:11604"/>
        <dbReference type="ChEBI" id="CHEBI:15378"/>
        <dbReference type="ChEBI" id="CHEBI:29999"/>
        <dbReference type="ChEBI" id="CHEBI:30616"/>
        <dbReference type="ChEBI" id="CHEBI:83421"/>
        <dbReference type="ChEBI" id="CHEBI:456216"/>
        <dbReference type="EC" id="2.7.11.1"/>
    </reaction>
</comment>
<evidence type="ECO:0000256" key="16">
    <source>
        <dbReference type="ARBA" id="ARBA00023180"/>
    </source>
</evidence>
<feature type="signal peptide" evidence="21">
    <location>
        <begin position="1"/>
        <end position="20"/>
    </location>
</feature>
<evidence type="ECO:0000256" key="11">
    <source>
        <dbReference type="ARBA" id="ARBA00022840"/>
    </source>
</evidence>
<dbReference type="InterPro" id="IPR036426">
    <property type="entry name" value="Bulb-type_lectin_dom_sf"/>
</dbReference>
<dbReference type="PANTHER" id="PTHR47976">
    <property type="entry name" value="G-TYPE LECTIN S-RECEPTOR-LIKE SERINE/THREONINE-PROTEIN KINASE SD2-5"/>
    <property type="match status" value="1"/>
</dbReference>
<dbReference type="Gene3D" id="1.10.510.10">
    <property type="entry name" value="Transferase(Phosphotransferase) domain 1"/>
    <property type="match status" value="1"/>
</dbReference>
<dbReference type="InterPro" id="IPR000858">
    <property type="entry name" value="S_locus_glycoprot_dom"/>
</dbReference>
<dbReference type="InterPro" id="IPR017441">
    <property type="entry name" value="Protein_kinase_ATP_BS"/>
</dbReference>
<dbReference type="SUPFAM" id="SSF56112">
    <property type="entry name" value="Protein kinase-like (PK-like)"/>
    <property type="match status" value="1"/>
</dbReference>
<dbReference type="PROSITE" id="PS00107">
    <property type="entry name" value="PROTEIN_KINASE_ATP"/>
    <property type="match status" value="1"/>
</dbReference>
<evidence type="ECO:0000256" key="12">
    <source>
        <dbReference type="ARBA" id="ARBA00022989"/>
    </source>
</evidence>
<reference evidence="23 24" key="1">
    <citation type="journal article" date="2017" name="Nat. Commun.">
        <title>Genome assembly with in vitro proximity ligation data and whole-genome triplication in lettuce.</title>
        <authorList>
            <person name="Reyes-Chin-Wo S."/>
            <person name="Wang Z."/>
            <person name="Yang X."/>
            <person name="Kozik A."/>
            <person name="Arikit S."/>
            <person name="Song C."/>
            <person name="Xia L."/>
            <person name="Froenicke L."/>
            <person name="Lavelle D.O."/>
            <person name="Truco M.J."/>
            <person name="Xia R."/>
            <person name="Zhu S."/>
            <person name="Xu C."/>
            <person name="Xu H."/>
            <person name="Xu X."/>
            <person name="Cox K."/>
            <person name="Korf I."/>
            <person name="Meyers B.C."/>
            <person name="Michelmore R.W."/>
        </authorList>
    </citation>
    <scope>NUCLEOTIDE SEQUENCE [LARGE SCALE GENOMIC DNA]</scope>
    <source>
        <strain evidence="24">cv. Salinas</strain>
        <tissue evidence="23">Seedlings</tissue>
    </source>
</reference>
<sequence length="801" mass="89317">MALILLRLVFLTIFLGFIAAQQKTGSVSVGASLTATADVKPWLSFSGEFAFGFQQVQGTDNFLLSIWYDKIPDKTIIWYPEEGQMVPRGSKVELLRESGLVLTDPQGAAVKGLKFYFAPGLKSSCTGTGYTGKFVIFGSNSRKIWDSFDYPADTLLPSQVIERGGGMNSTISATNFSGGRFQLRLLQDGNLLLNTRNILSGNPLVDYYRSGTSDDSNSSTSGERVIFDATGYMYILRRNGERLYLTQRGSVPSGDYYHRATLDSDGVFRQYYYPKNSTGNASWEVVLYIPDNICEDIRGNIDSGACGFNNVCNLQDGRPNCKCPRGFSIVNPDDPNGDCKPDFTPSCYHEGRFDNGGDMLGFIELNNTDWVFSDYGNLDPSSEQTCKSICLEDCFCAVAIYRDAKCWKKRLPLSNGIMGATDNVKAFVKYRIAEGPFQNPHRLPRERKDQTSLVLVVSVLLGTSVFVIFVLIGVICVGFFVIYKKKPRNTYPISKAVETNLPPFTYQELVEATDGFKDELGKGGFGIVYKGVIGKKIVAVKKFNTVVHDSDKEFKTEVDSIVKTHHKNLVQLLGYYNDGDQRLLVYEYMSNGTLAMFLFGDTRPTWRQRSYIAVGIAKGLVYLHEECSTQIIHCDIKPQNILLDDYFNAKISDFGLAKLLMMNQSHTNTGIRGTKGYVAPEWFRNTPITVKVDVYSFGVLLLEIVSCRKSLAFETDDEGVAVLTDLAWDCYQEGRLDAFVENDLEALNDHKKLATFVTVGLWCVQENSSLRPTMRKVIQMLEGVIDVAEPPCPCSLSITSY</sequence>
<dbReference type="PROSITE" id="PS50011">
    <property type="entry name" value="PROTEIN_KINASE_DOM"/>
    <property type="match status" value="1"/>
</dbReference>
<evidence type="ECO:0000256" key="5">
    <source>
        <dbReference type="ARBA" id="ARBA00022679"/>
    </source>
</evidence>
<keyword evidence="13 20" id="KW-0472">Membrane</keyword>
<evidence type="ECO:0000256" key="9">
    <source>
        <dbReference type="ARBA" id="ARBA00022741"/>
    </source>
</evidence>
<dbReference type="PROSITE" id="PS00108">
    <property type="entry name" value="PROTEIN_KINASE_ST"/>
    <property type="match status" value="1"/>
</dbReference>
<keyword evidence="16" id="KW-0325">Glycoprotein</keyword>
<dbReference type="GO" id="GO:0016020">
    <property type="term" value="C:membrane"/>
    <property type="evidence" value="ECO:0007669"/>
    <property type="project" value="UniProtKB-SubCell"/>
</dbReference>
<dbReference type="InterPro" id="IPR008271">
    <property type="entry name" value="Ser/Thr_kinase_AS"/>
</dbReference>
<dbReference type="EMBL" id="NBSK02000001">
    <property type="protein sequence ID" value="KAJ0227174.1"/>
    <property type="molecule type" value="Genomic_DNA"/>
</dbReference>
<evidence type="ECO:0000256" key="3">
    <source>
        <dbReference type="ARBA" id="ARBA00022527"/>
    </source>
</evidence>
<evidence type="ECO:0000256" key="10">
    <source>
        <dbReference type="ARBA" id="ARBA00022777"/>
    </source>
</evidence>
<keyword evidence="10" id="KW-0418">Kinase</keyword>
<feature type="domain" description="Protein kinase" evidence="22">
    <location>
        <begin position="514"/>
        <end position="785"/>
    </location>
</feature>
<dbReference type="InterPro" id="IPR011009">
    <property type="entry name" value="Kinase-like_dom_sf"/>
</dbReference>
<keyword evidence="9 19" id="KW-0547">Nucleotide-binding</keyword>
<proteinExistence type="predicted"/>
<accession>A0A9R1WP09</accession>
<dbReference type="Pfam" id="PF00069">
    <property type="entry name" value="Pkinase"/>
    <property type="match status" value="1"/>
</dbReference>
<keyword evidence="14" id="KW-1015">Disulfide bond</keyword>
<keyword evidence="24" id="KW-1185">Reference proteome</keyword>
<keyword evidence="5" id="KW-0808">Transferase</keyword>
<evidence type="ECO:0000256" key="20">
    <source>
        <dbReference type="SAM" id="Phobius"/>
    </source>
</evidence>
<dbReference type="PIRSF" id="PIRSF000641">
    <property type="entry name" value="SRK"/>
    <property type="match status" value="1"/>
</dbReference>
<evidence type="ECO:0000256" key="4">
    <source>
        <dbReference type="ARBA" id="ARBA00022536"/>
    </source>
</evidence>
<keyword evidence="7 21" id="KW-0732">Signal</keyword>
<evidence type="ECO:0000256" key="14">
    <source>
        <dbReference type="ARBA" id="ARBA00023157"/>
    </source>
</evidence>
<dbReference type="FunFam" id="3.30.200.20:FF:000059">
    <property type="entry name" value="S-receptor-like serine/threonine-protein kinase"/>
    <property type="match status" value="1"/>
</dbReference>
<dbReference type="GO" id="GO:0004672">
    <property type="term" value="F:protein kinase activity"/>
    <property type="evidence" value="ECO:0000318"/>
    <property type="project" value="GO_Central"/>
</dbReference>
<dbReference type="AlphaFoldDB" id="A0A9R1WP09"/>
<dbReference type="InterPro" id="IPR051343">
    <property type="entry name" value="G-type_lectin_kinases/EP1-like"/>
</dbReference>
<protein>
    <recommendedName>
        <fullName evidence="2">non-specific serine/threonine protein kinase</fullName>
        <ecNumber evidence="2">2.7.11.1</ecNumber>
    </recommendedName>
</protein>
<evidence type="ECO:0000256" key="15">
    <source>
        <dbReference type="ARBA" id="ARBA00023170"/>
    </source>
</evidence>
<evidence type="ECO:0000256" key="19">
    <source>
        <dbReference type="PROSITE-ProRule" id="PRU10141"/>
    </source>
</evidence>
<evidence type="ECO:0000313" key="24">
    <source>
        <dbReference type="Proteomes" id="UP000235145"/>
    </source>
</evidence>
<evidence type="ECO:0000256" key="2">
    <source>
        <dbReference type="ARBA" id="ARBA00012513"/>
    </source>
</evidence>
<organism evidence="23 24">
    <name type="scientific">Lactuca sativa</name>
    <name type="common">Garden lettuce</name>
    <dbReference type="NCBI Taxonomy" id="4236"/>
    <lineage>
        <taxon>Eukaryota</taxon>
        <taxon>Viridiplantae</taxon>
        <taxon>Streptophyta</taxon>
        <taxon>Embryophyta</taxon>
        <taxon>Tracheophyta</taxon>
        <taxon>Spermatophyta</taxon>
        <taxon>Magnoliopsida</taxon>
        <taxon>eudicotyledons</taxon>
        <taxon>Gunneridae</taxon>
        <taxon>Pentapetalae</taxon>
        <taxon>asterids</taxon>
        <taxon>campanulids</taxon>
        <taxon>Asterales</taxon>
        <taxon>Asteraceae</taxon>
        <taxon>Cichorioideae</taxon>
        <taxon>Cichorieae</taxon>
        <taxon>Lactucinae</taxon>
        <taxon>Lactuca</taxon>
    </lineage>
</organism>
<dbReference type="Gene3D" id="2.90.10.10">
    <property type="entry name" value="Bulb-type lectin domain"/>
    <property type="match status" value="1"/>
</dbReference>
<dbReference type="Gene3D" id="3.30.200.20">
    <property type="entry name" value="Phosphorylase Kinase, domain 1"/>
    <property type="match status" value="1"/>
</dbReference>
<dbReference type="InterPro" id="IPR024171">
    <property type="entry name" value="SRK-like_kinase"/>
</dbReference>
<dbReference type="GO" id="GO:0004674">
    <property type="term" value="F:protein serine/threonine kinase activity"/>
    <property type="evidence" value="ECO:0007669"/>
    <property type="project" value="UniProtKB-KW"/>
</dbReference>
<dbReference type="GO" id="GO:0030246">
    <property type="term" value="F:carbohydrate binding"/>
    <property type="evidence" value="ECO:0007669"/>
    <property type="project" value="UniProtKB-KW"/>
</dbReference>
<evidence type="ECO:0000256" key="1">
    <source>
        <dbReference type="ARBA" id="ARBA00004479"/>
    </source>
</evidence>
<dbReference type="Pfam" id="PF00954">
    <property type="entry name" value="S_locus_glycop"/>
    <property type="match status" value="1"/>
</dbReference>
<comment type="caution">
    <text evidence="23">The sequence shown here is derived from an EMBL/GenBank/DDBJ whole genome shotgun (WGS) entry which is preliminary data.</text>
</comment>
<dbReference type="GO" id="GO:0005524">
    <property type="term" value="F:ATP binding"/>
    <property type="evidence" value="ECO:0007669"/>
    <property type="project" value="UniProtKB-UniRule"/>
</dbReference>
<dbReference type="SMART" id="SM00220">
    <property type="entry name" value="S_TKc"/>
    <property type="match status" value="1"/>
</dbReference>
<evidence type="ECO:0000256" key="18">
    <source>
        <dbReference type="ARBA" id="ARBA00048679"/>
    </source>
</evidence>
<dbReference type="EC" id="2.7.11.1" evidence="2"/>
<dbReference type="GO" id="GO:0048544">
    <property type="term" value="P:recognition of pollen"/>
    <property type="evidence" value="ECO:0007669"/>
    <property type="project" value="InterPro"/>
</dbReference>
<keyword evidence="8" id="KW-0430">Lectin</keyword>
<keyword evidence="6 20" id="KW-0812">Transmembrane</keyword>
<keyword evidence="15" id="KW-0675">Receptor</keyword>
<keyword evidence="12 20" id="KW-1133">Transmembrane helix</keyword>
<keyword evidence="4" id="KW-0245">EGF-like domain</keyword>
<dbReference type="Proteomes" id="UP000235145">
    <property type="component" value="Unassembled WGS sequence"/>
</dbReference>
<evidence type="ECO:0000256" key="6">
    <source>
        <dbReference type="ARBA" id="ARBA00022692"/>
    </source>
</evidence>